<evidence type="ECO:0000313" key="1">
    <source>
        <dbReference type="EMBL" id="KLE08495.1"/>
    </source>
</evidence>
<dbReference type="PANTHER" id="PTHR38733">
    <property type="entry name" value="PROTEIN MCRC"/>
    <property type="match status" value="1"/>
</dbReference>
<sequence length="402" mass="48694">MQNTIYEYEEIKEDSEDYKKLKSYIINTTELHQYFKLDWKTLKARQYCGILNFNNQDFYILPKIANHNDEKDAKQNLNIFIYMLMYAYDVKLLNENTSFSENLKSNNILEVFVQMFANGLLQELKKGLYKEYLTKQDNLPVLKGKYLINENLKYNFTKNRIYCEYDEFSENNSLNQFFLYAVKYLQKFVKDKKLLKQCELIFDEVEYKSVDIKRLETINFNRLNVRFKTSFEIALLLLKQSIPLFNQDKKSFAFLFDMNVLFEKFIARMVKELDNNAKIQNQDNFGDLTLKPDIIIKSKNLIIDCKYKILKENKTSSRNDRYQMYVYGNNFKLEMNFRTILLYPKNLNEKDLNNKKPIYLGNNDRKVELRIRYIDLNFNEYNFEKYMEEIKNRIRTIIDEIR</sequence>
<proteinExistence type="predicted"/>
<accession>A0A0G9KRU3</accession>
<dbReference type="RefSeq" id="WP_046998670.1">
    <property type="nucleotide sequence ID" value="NZ_JAIW01000060.1"/>
</dbReference>
<name>A0A0G9KRU3_9BACT</name>
<keyword evidence="1" id="KW-0255">Endonuclease</keyword>
<gene>
    <name evidence="1" type="ORF">AF80_09365</name>
</gene>
<keyword evidence="1" id="KW-0378">Hydrolase</keyword>
<protein>
    <submittedName>
        <fullName evidence="1">Restriction endonuclease</fullName>
    </submittedName>
</protein>
<dbReference type="Pfam" id="PF10117">
    <property type="entry name" value="McrBC"/>
    <property type="match status" value="1"/>
</dbReference>
<dbReference type="GO" id="GO:0004519">
    <property type="term" value="F:endonuclease activity"/>
    <property type="evidence" value="ECO:0007669"/>
    <property type="project" value="UniProtKB-KW"/>
</dbReference>
<organism evidence="1 2">
    <name type="scientific">Aliarcobacter butzleri L355</name>
    <dbReference type="NCBI Taxonomy" id="1447263"/>
    <lineage>
        <taxon>Bacteria</taxon>
        <taxon>Pseudomonadati</taxon>
        <taxon>Campylobacterota</taxon>
        <taxon>Epsilonproteobacteria</taxon>
        <taxon>Campylobacterales</taxon>
        <taxon>Arcobacteraceae</taxon>
        <taxon>Aliarcobacter</taxon>
    </lineage>
</organism>
<dbReference type="EMBL" id="JAIW01000060">
    <property type="protein sequence ID" value="KLE08495.1"/>
    <property type="molecule type" value="Genomic_DNA"/>
</dbReference>
<dbReference type="Proteomes" id="UP000035154">
    <property type="component" value="Unassembled WGS sequence"/>
</dbReference>
<reference evidence="1 2" key="1">
    <citation type="submission" date="2014-01" db="EMBL/GenBank/DDBJ databases">
        <title>Development of a Comparative Genomic Fingerprinting Assay for High Resolution Genotyping of Arcobacter butzleri.</title>
        <authorList>
            <person name="Webb A.L."/>
            <person name="Inglis G.D."/>
            <person name="Kruczkiewicz P."/>
            <person name="Selinger L.B."/>
            <person name="Taboada E.N."/>
        </authorList>
    </citation>
    <scope>NUCLEOTIDE SEQUENCE [LARGE SCALE GENOMIC DNA]</scope>
    <source>
        <strain evidence="1 2">L355</strain>
    </source>
</reference>
<dbReference type="InterPro" id="IPR019292">
    <property type="entry name" value="McrC"/>
</dbReference>
<dbReference type="PATRIC" id="fig|1447263.3.peg.1827"/>
<evidence type="ECO:0000313" key="2">
    <source>
        <dbReference type="Proteomes" id="UP000035154"/>
    </source>
</evidence>
<comment type="caution">
    <text evidence="1">The sequence shown here is derived from an EMBL/GenBank/DDBJ whole genome shotgun (WGS) entry which is preliminary data.</text>
</comment>
<dbReference type="PANTHER" id="PTHR38733:SF1">
    <property type="entry name" value="TYPE IV METHYL-DIRECTED RESTRICTION ENZYME ECOKMCRBC"/>
    <property type="match status" value="1"/>
</dbReference>
<dbReference type="AlphaFoldDB" id="A0A0G9KRU3"/>
<keyword evidence="1" id="KW-0540">Nuclease</keyword>